<name>A0ABX3Z0P8_9STAP</name>
<dbReference type="GeneID" id="41072798"/>
<keyword evidence="2" id="KW-1185">Reference proteome</keyword>
<evidence type="ECO:0008006" key="3">
    <source>
        <dbReference type="Google" id="ProtNLM"/>
    </source>
</evidence>
<dbReference type="RefSeq" id="WP_039644934.1">
    <property type="nucleotide sequence ID" value="NZ_JAPTFZ010000006.1"/>
</dbReference>
<proteinExistence type="predicted"/>
<dbReference type="EMBL" id="NEFX01000018">
    <property type="protein sequence ID" value="OTW30468.1"/>
    <property type="molecule type" value="Genomic_DNA"/>
</dbReference>
<accession>A0ABX3Z0P8</accession>
<reference evidence="1 2" key="1">
    <citation type="submission" date="2017-04" db="EMBL/GenBank/DDBJ databases">
        <title>Staphylococcus agnetis, a potential pathogen in the broiler production.</title>
        <authorList>
            <person name="Poulsen L."/>
        </authorList>
    </citation>
    <scope>NUCLEOTIDE SEQUENCE [LARGE SCALE GENOMIC DNA]</scope>
    <source>
        <strain evidence="1 2">723_310714_2_2_spleen</strain>
    </source>
</reference>
<gene>
    <name evidence="1" type="ORF">B9M88_09370</name>
</gene>
<evidence type="ECO:0000313" key="1">
    <source>
        <dbReference type="EMBL" id="OTW30468.1"/>
    </source>
</evidence>
<comment type="caution">
    <text evidence="1">The sequence shown here is derived from an EMBL/GenBank/DDBJ whole genome shotgun (WGS) entry which is preliminary data.</text>
</comment>
<organism evidence="1 2">
    <name type="scientific">Staphylococcus agnetis</name>
    <dbReference type="NCBI Taxonomy" id="985762"/>
    <lineage>
        <taxon>Bacteria</taxon>
        <taxon>Bacillati</taxon>
        <taxon>Bacillota</taxon>
        <taxon>Bacilli</taxon>
        <taxon>Bacillales</taxon>
        <taxon>Staphylococcaceae</taxon>
        <taxon>Staphylococcus</taxon>
    </lineage>
</organism>
<protein>
    <recommendedName>
        <fullName evidence="3">Phage protein</fullName>
    </recommendedName>
</protein>
<evidence type="ECO:0000313" key="2">
    <source>
        <dbReference type="Proteomes" id="UP000195208"/>
    </source>
</evidence>
<sequence length="180" mass="21254">MKNADKNTKNSNKNILNIAEVVDKASKYDEIQDYTLSNGKDIQFYPYFSRTKVKEIIEEFQSYTQSDDKDDQAFMELINKNDFSTILFWYFLCVKKFTHFGEQMKECKQVKDLAPYYNALLETGVLEEIINDVFIYDELKKINDMFANDSAIMVSAMEFLNTYEDSLEDARSKFKQQFNK</sequence>
<dbReference type="Proteomes" id="UP000195208">
    <property type="component" value="Unassembled WGS sequence"/>
</dbReference>